<keyword evidence="11" id="KW-1185">Reference proteome</keyword>
<feature type="compositionally biased region" description="Basic and acidic residues" evidence="8">
    <location>
        <begin position="36"/>
        <end position="45"/>
    </location>
</feature>
<dbReference type="Pfam" id="PF02840">
    <property type="entry name" value="Prp18"/>
    <property type="match status" value="1"/>
</dbReference>
<dbReference type="Proteomes" id="UP000612055">
    <property type="component" value="Unassembled WGS sequence"/>
</dbReference>
<dbReference type="GO" id="GO:0046540">
    <property type="term" value="C:U4/U6 x U5 tri-snRNP complex"/>
    <property type="evidence" value="ECO:0007669"/>
    <property type="project" value="TreeGrafter"/>
</dbReference>
<protein>
    <recommendedName>
        <fullName evidence="3">Pre-mRNA-splicing factor 18</fullName>
    </recommendedName>
</protein>
<name>A0A836C3F2_9CHLO</name>
<dbReference type="AlphaFoldDB" id="A0A836C3F2"/>
<evidence type="ECO:0000256" key="2">
    <source>
        <dbReference type="ARBA" id="ARBA00008137"/>
    </source>
</evidence>
<feature type="compositionally biased region" description="Low complexity" evidence="8">
    <location>
        <begin position="52"/>
        <end position="72"/>
    </location>
</feature>
<evidence type="ECO:0000256" key="1">
    <source>
        <dbReference type="ARBA" id="ARBA00004123"/>
    </source>
</evidence>
<sequence>MKRLRKAESEIKVNMEDDMGGAWGKGNSLIELQRQAQEKARRGGDRAGGAKQGDAGAKAAGKDGAAAKGAAADGKDRTDGDAGDADGGEAGPSDADATMEAFKRAAAQLAEKRKEEAMPVEDRIVKYVKQWMKEWEEDLDKRPDAIKDSNSGVQATYAFKQTQQGFAPLYDRLRNRQITDELLTGLWMMVQAMRTRNYLHANDIYLKLAIGNAPWPIGVTSVGIHERSAREKISHVMNSNSQAHIMNDEATRKYFQGLKRLVTQLQRLYPTDPSRSVDFDPVPDPGKGMQGAGCPKLALIEAQRKGELPLALPAAPHFMDHDGSVRVPDKWRSLLNRFRESSPSLAIGADRGGNGSRENSPTPGAKH</sequence>
<evidence type="ECO:0000256" key="3">
    <source>
        <dbReference type="ARBA" id="ARBA00018242"/>
    </source>
</evidence>
<evidence type="ECO:0000256" key="8">
    <source>
        <dbReference type="SAM" id="MobiDB-lite"/>
    </source>
</evidence>
<dbReference type="EMBL" id="JAEHOE010000012">
    <property type="protein sequence ID" value="KAG2497758.1"/>
    <property type="molecule type" value="Genomic_DNA"/>
</dbReference>
<feature type="region of interest" description="Disordered" evidence="8">
    <location>
        <begin position="1"/>
        <end position="95"/>
    </location>
</feature>
<keyword evidence="6" id="KW-0508">mRNA splicing</keyword>
<comment type="similarity">
    <text evidence="2">Belongs to the PRP18 family.</text>
</comment>
<dbReference type="GO" id="GO:0071021">
    <property type="term" value="C:U2-type post-spliceosomal complex"/>
    <property type="evidence" value="ECO:0007669"/>
    <property type="project" value="TreeGrafter"/>
</dbReference>
<feature type="compositionally biased region" description="Polar residues" evidence="8">
    <location>
        <begin position="356"/>
        <end position="367"/>
    </location>
</feature>
<dbReference type="InterPro" id="IPR004098">
    <property type="entry name" value="Prp18"/>
</dbReference>
<feature type="domain" description="Prp18" evidence="9">
    <location>
        <begin position="126"/>
        <end position="271"/>
    </location>
</feature>
<comment type="subcellular location">
    <subcellularLocation>
        <location evidence="1">Nucleus</location>
    </subcellularLocation>
</comment>
<gene>
    <name evidence="10" type="ORF">HYH03_004030</name>
</gene>
<dbReference type="InterPro" id="IPR039979">
    <property type="entry name" value="PRPF18"/>
</dbReference>
<dbReference type="SUPFAM" id="SSF47938">
    <property type="entry name" value="Functional domain of the splicing factor Prp18"/>
    <property type="match status" value="1"/>
</dbReference>
<comment type="caution">
    <text evidence="10">The sequence shown here is derived from an EMBL/GenBank/DDBJ whole genome shotgun (WGS) entry which is preliminary data.</text>
</comment>
<dbReference type="GO" id="GO:0000350">
    <property type="term" value="P:generation of catalytic spliceosome for second transesterification step"/>
    <property type="evidence" value="ECO:0007669"/>
    <property type="project" value="TreeGrafter"/>
</dbReference>
<evidence type="ECO:0000256" key="6">
    <source>
        <dbReference type="ARBA" id="ARBA00023187"/>
    </source>
</evidence>
<evidence type="ECO:0000256" key="5">
    <source>
        <dbReference type="ARBA" id="ARBA00022728"/>
    </source>
</evidence>
<keyword evidence="5" id="KW-0747">Spliceosome</keyword>
<evidence type="ECO:0000313" key="10">
    <source>
        <dbReference type="EMBL" id="KAG2497758.1"/>
    </source>
</evidence>
<evidence type="ECO:0000256" key="4">
    <source>
        <dbReference type="ARBA" id="ARBA00022664"/>
    </source>
</evidence>
<proteinExistence type="inferred from homology"/>
<dbReference type="PANTHER" id="PTHR13007:SF19">
    <property type="entry name" value="PRE-MRNA-SPLICING FACTOR 18"/>
    <property type="match status" value="1"/>
</dbReference>
<reference evidence="10" key="1">
    <citation type="journal article" date="2020" name="bioRxiv">
        <title>Comparative genomics of Chlamydomonas.</title>
        <authorList>
            <person name="Craig R.J."/>
            <person name="Hasan A.R."/>
            <person name="Ness R.W."/>
            <person name="Keightley P.D."/>
        </authorList>
    </citation>
    <scope>NUCLEOTIDE SEQUENCE</scope>
    <source>
        <strain evidence="10">CCAP 11/70</strain>
    </source>
</reference>
<feature type="region of interest" description="Disordered" evidence="8">
    <location>
        <begin position="342"/>
        <end position="367"/>
    </location>
</feature>
<accession>A0A836C3F2</accession>
<dbReference type="PANTHER" id="PTHR13007">
    <property type="entry name" value="PRE-MRNA SPLICING FACTOR-RELATED"/>
    <property type="match status" value="1"/>
</dbReference>
<feature type="compositionally biased region" description="Basic and acidic residues" evidence="8">
    <location>
        <begin position="1"/>
        <end position="15"/>
    </location>
</feature>
<keyword evidence="4" id="KW-0507">mRNA processing</keyword>
<evidence type="ECO:0000256" key="7">
    <source>
        <dbReference type="ARBA" id="ARBA00023242"/>
    </source>
</evidence>
<evidence type="ECO:0000259" key="9">
    <source>
        <dbReference type="Pfam" id="PF02840"/>
    </source>
</evidence>
<dbReference type="OrthoDB" id="10261918at2759"/>
<dbReference type="GO" id="GO:0005682">
    <property type="term" value="C:U5 snRNP"/>
    <property type="evidence" value="ECO:0007669"/>
    <property type="project" value="TreeGrafter"/>
</dbReference>
<dbReference type="Gene3D" id="1.20.940.10">
    <property type="entry name" value="Functional domain of the splicing factor Prp18"/>
    <property type="match status" value="1"/>
</dbReference>
<keyword evidence="7" id="KW-0539">Nucleus</keyword>
<organism evidence="10 11">
    <name type="scientific">Edaphochlamys debaryana</name>
    <dbReference type="NCBI Taxonomy" id="47281"/>
    <lineage>
        <taxon>Eukaryota</taxon>
        <taxon>Viridiplantae</taxon>
        <taxon>Chlorophyta</taxon>
        <taxon>core chlorophytes</taxon>
        <taxon>Chlorophyceae</taxon>
        <taxon>CS clade</taxon>
        <taxon>Chlamydomonadales</taxon>
        <taxon>Chlamydomonadales incertae sedis</taxon>
        <taxon>Edaphochlamys</taxon>
    </lineage>
</organism>
<evidence type="ECO:0000313" key="11">
    <source>
        <dbReference type="Proteomes" id="UP000612055"/>
    </source>
</evidence>